<dbReference type="Pfam" id="PF01554">
    <property type="entry name" value="MatE"/>
    <property type="match status" value="2"/>
</dbReference>
<dbReference type="GO" id="GO:0005886">
    <property type="term" value="C:plasma membrane"/>
    <property type="evidence" value="ECO:0007669"/>
    <property type="project" value="UniProtKB-SubCell"/>
</dbReference>
<feature type="transmembrane region" description="Helical" evidence="13">
    <location>
        <begin position="286"/>
        <end position="309"/>
    </location>
</feature>
<feature type="transmembrane region" description="Helical" evidence="13">
    <location>
        <begin position="167"/>
        <end position="187"/>
    </location>
</feature>
<feature type="transmembrane region" description="Helical" evidence="13">
    <location>
        <begin position="138"/>
        <end position="155"/>
    </location>
</feature>
<evidence type="ECO:0000256" key="2">
    <source>
        <dbReference type="ARBA" id="ARBA00004651"/>
    </source>
</evidence>
<comment type="function">
    <text evidence="1">Multidrug efflux pump.</text>
</comment>
<evidence type="ECO:0000256" key="13">
    <source>
        <dbReference type="SAM" id="Phobius"/>
    </source>
</evidence>
<feature type="transmembrane region" description="Helical" evidence="13">
    <location>
        <begin position="247"/>
        <end position="266"/>
    </location>
</feature>
<keyword evidence="6" id="KW-0050">Antiport</keyword>
<dbReference type="RefSeq" id="WP_282839245.1">
    <property type="nucleotide sequence ID" value="NZ_JASCXW010000011.1"/>
</dbReference>
<dbReference type="AlphaFoldDB" id="A0AAW6U4N2"/>
<evidence type="ECO:0000256" key="6">
    <source>
        <dbReference type="ARBA" id="ARBA00022449"/>
    </source>
</evidence>
<keyword evidence="10" id="KW-0406">Ion transport</keyword>
<feature type="transmembrane region" description="Helical" evidence="13">
    <location>
        <begin position="53"/>
        <end position="76"/>
    </location>
</feature>
<evidence type="ECO:0000256" key="7">
    <source>
        <dbReference type="ARBA" id="ARBA00022475"/>
    </source>
</evidence>
<feature type="transmembrane region" description="Helical" evidence="13">
    <location>
        <begin position="388"/>
        <end position="408"/>
    </location>
</feature>
<keyword evidence="5" id="KW-0813">Transport</keyword>
<dbReference type="PANTHER" id="PTHR43298:SF2">
    <property type="entry name" value="FMN_FAD EXPORTER YEEO-RELATED"/>
    <property type="match status" value="1"/>
</dbReference>
<dbReference type="PANTHER" id="PTHR43298">
    <property type="entry name" value="MULTIDRUG RESISTANCE PROTEIN NORM-RELATED"/>
    <property type="match status" value="1"/>
</dbReference>
<evidence type="ECO:0000256" key="12">
    <source>
        <dbReference type="ARBA" id="ARBA00031636"/>
    </source>
</evidence>
<feature type="transmembrane region" description="Helical" evidence="13">
    <location>
        <begin position="20"/>
        <end position="41"/>
    </location>
</feature>
<dbReference type="InterPro" id="IPR048279">
    <property type="entry name" value="MdtK-like"/>
</dbReference>
<comment type="subcellular location">
    <subcellularLocation>
        <location evidence="2">Cell membrane</location>
        <topology evidence="2">Multi-pass membrane protein</topology>
    </subcellularLocation>
</comment>
<feature type="transmembrane region" description="Helical" evidence="13">
    <location>
        <begin position="96"/>
        <end position="118"/>
    </location>
</feature>
<sequence length="457" mass="49802">MKSIDLTQGDILKHIKRVSIPVSVGFLFNTLFNVVDTYYAGQLSSDALAGLSLSFPIFFIIIALSSGLGSGTTALASIALGKKDPKSFHMLARNALFLSLIVSIIISIFAPMITIPLFQLSGVSGVPLSLGVSYTNTIFYGSIFFILNFTLNGLLNAQGDTKSFRNFLIVGFFLNLILDPLFIYGWFGLPEFGVTGIAIATVFVQFIGTVYLTIRLIKSSEFVKEIYKTAKINFNIILAILKQGVPASLNMATIALGVFVINYFVVRYGGADAAAGFGAALRIEQLALLPALGLNVATLTIVGQNFGASQYDRIIEVRKKALLIGLSIMAVGIIVIYPLAPILVGLFSDNTNVVNYGSGYLRVEVFAFFTYIFLNINISLLQGIKKPFFAIVVGLFRQILPITLFYYLGTTLNMGVHGVWWGIVIINWLAVIIVLLYTSYELKKLKKVLSAPSLKAI</sequence>
<accession>A0AAW6U4N2</accession>
<protein>
    <recommendedName>
        <fullName evidence="4">Probable multidrug resistance protein NorM</fullName>
    </recommendedName>
    <alternativeName>
        <fullName evidence="12">Multidrug-efflux transporter</fullName>
    </alternativeName>
</protein>
<evidence type="ECO:0000256" key="8">
    <source>
        <dbReference type="ARBA" id="ARBA00022692"/>
    </source>
</evidence>
<gene>
    <name evidence="14" type="ORF">QJ521_04520</name>
</gene>
<proteinExistence type="inferred from homology"/>
<keyword evidence="15" id="KW-1185">Reference proteome</keyword>
<keyword evidence="7" id="KW-1003">Cell membrane</keyword>
<evidence type="ECO:0000256" key="4">
    <source>
        <dbReference type="ARBA" id="ARBA00020268"/>
    </source>
</evidence>
<dbReference type="EMBL" id="JASCXW010000011">
    <property type="protein sequence ID" value="MDI6452820.1"/>
    <property type="molecule type" value="Genomic_DNA"/>
</dbReference>
<name>A0AAW6U4N2_9MOLU</name>
<dbReference type="GO" id="GO:0015297">
    <property type="term" value="F:antiporter activity"/>
    <property type="evidence" value="ECO:0007669"/>
    <property type="project" value="UniProtKB-KW"/>
</dbReference>
<dbReference type="Proteomes" id="UP001431532">
    <property type="component" value="Unassembled WGS sequence"/>
</dbReference>
<evidence type="ECO:0000256" key="9">
    <source>
        <dbReference type="ARBA" id="ARBA00022989"/>
    </source>
</evidence>
<keyword evidence="11 13" id="KW-0472">Membrane</keyword>
<feature type="transmembrane region" description="Helical" evidence="13">
    <location>
        <begin position="420"/>
        <end position="440"/>
    </location>
</feature>
<dbReference type="GO" id="GO:0006811">
    <property type="term" value="P:monoatomic ion transport"/>
    <property type="evidence" value="ECO:0007669"/>
    <property type="project" value="UniProtKB-KW"/>
</dbReference>
<dbReference type="InterPro" id="IPR002528">
    <property type="entry name" value="MATE_fam"/>
</dbReference>
<evidence type="ECO:0000256" key="11">
    <source>
        <dbReference type="ARBA" id="ARBA00023136"/>
    </source>
</evidence>
<comment type="similarity">
    <text evidence="3">Belongs to the multi antimicrobial extrusion (MATE) (TC 2.A.66.1) family.</text>
</comment>
<evidence type="ECO:0000256" key="1">
    <source>
        <dbReference type="ARBA" id="ARBA00003408"/>
    </source>
</evidence>
<reference evidence="14" key="1">
    <citation type="submission" date="2023-05" db="EMBL/GenBank/DDBJ databases">
        <title>Mariniplasma microaerophilum sp. nov., a novel anaerobic mollicute isolated from terrestrial mud volcano, Taman Peninsula, Russia.</title>
        <authorList>
            <person name="Khomyakova M.A."/>
            <person name="Merkel A.Y."/>
            <person name="Slobodkin A.I."/>
        </authorList>
    </citation>
    <scope>NUCLEOTIDE SEQUENCE</scope>
    <source>
        <strain evidence="14">M4Ah</strain>
    </source>
</reference>
<evidence type="ECO:0000313" key="15">
    <source>
        <dbReference type="Proteomes" id="UP001431532"/>
    </source>
</evidence>
<feature type="transmembrane region" description="Helical" evidence="13">
    <location>
        <begin position="360"/>
        <end position="381"/>
    </location>
</feature>
<keyword evidence="8 13" id="KW-0812">Transmembrane</keyword>
<evidence type="ECO:0000256" key="5">
    <source>
        <dbReference type="ARBA" id="ARBA00022448"/>
    </source>
</evidence>
<evidence type="ECO:0000256" key="3">
    <source>
        <dbReference type="ARBA" id="ARBA00010199"/>
    </source>
</evidence>
<dbReference type="InterPro" id="IPR050222">
    <property type="entry name" value="MATE_MdtK"/>
</dbReference>
<feature type="transmembrane region" description="Helical" evidence="13">
    <location>
        <begin position="193"/>
        <end position="214"/>
    </location>
</feature>
<dbReference type="NCBIfam" id="TIGR00797">
    <property type="entry name" value="matE"/>
    <property type="match status" value="1"/>
</dbReference>
<organism evidence="14 15">
    <name type="scientific">Peloplasma aerotolerans</name>
    <dbReference type="NCBI Taxonomy" id="3044389"/>
    <lineage>
        <taxon>Bacteria</taxon>
        <taxon>Bacillati</taxon>
        <taxon>Mycoplasmatota</taxon>
        <taxon>Mollicutes</taxon>
        <taxon>Acholeplasmatales</taxon>
        <taxon>Acholeplasmataceae</taxon>
        <taxon>Peloplasma</taxon>
    </lineage>
</organism>
<evidence type="ECO:0000313" key="14">
    <source>
        <dbReference type="EMBL" id="MDI6452820.1"/>
    </source>
</evidence>
<dbReference type="PIRSF" id="PIRSF006603">
    <property type="entry name" value="DinF"/>
    <property type="match status" value="1"/>
</dbReference>
<feature type="transmembrane region" description="Helical" evidence="13">
    <location>
        <begin position="321"/>
        <end position="340"/>
    </location>
</feature>
<dbReference type="GO" id="GO:0042910">
    <property type="term" value="F:xenobiotic transmembrane transporter activity"/>
    <property type="evidence" value="ECO:0007669"/>
    <property type="project" value="InterPro"/>
</dbReference>
<comment type="caution">
    <text evidence="14">The sequence shown here is derived from an EMBL/GenBank/DDBJ whole genome shotgun (WGS) entry which is preliminary data.</text>
</comment>
<evidence type="ECO:0000256" key="10">
    <source>
        <dbReference type="ARBA" id="ARBA00023065"/>
    </source>
</evidence>
<keyword evidence="9 13" id="KW-1133">Transmembrane helix</keyword>